<name>A0A9X7GY40_BACCE</name>
<accession>A0A9X7GY40</accession>
<evidence type="ECO:0000256" key="1">
    <source>
        <dbReference type="SAM" id="MobiDB-lite"/>
    </source>
</evidence>
<reference evidence="2 3" key="1">
    <citation type="submission" date="2017-09" db="EMBL/GenBank/DDBJ databases">
        <title>Large-scale bioinformatics analysis of Bacillus genomes uncovers conserved roles of natural products in bacterial physiology.</title>
        <authorList>
            <consortium name="Agbiome Team Llc"/>
            <person name="Bleich R.M."/>
            <person name="Grubbs K.J."/>
            <person name="Santa Maria K.C."/>
            <person name="Allen S.E."/>
            <person name="Farag S."/>
            <person name="Shank E.A."/>
            <person name="Bowers A."/>
        </authorList>
    </citation>
    <scope>NUCLEOTIDE SEQUENCE [LARGE SCALE GENOMIC DNA]</scope>
    <source>
        <strain evidence="2 3">AFS041711</strain>
    </source>
</reference>
<feature type="compositionally biased region" description="Low complexity" evidence="1">
    <location>
        <begin position="32"/>
        <end position="46"/>
    </location>
</feature>
<feature type="compositionally biased region" description="Polar residues" evidence="1">
    <location>
        <begin position="21"/>
        <end position="31"/>
    </location>
</feature>
<protein>
    <submittedName>
        <fullName evidence="2">Uncharacterized protein</fullName>
    </submittedName>
</protein>
<dbReference type="Proteomes" id="UP000224203">
    <property type="component" value="Unassembled WGS sequence"/>
</dbReference>
<sequence>MVKKKRLVDFGDVASTNTENKTTVSTDIGTKNNTNTTFSTDVNNDDNVNTHTDIGNNISVSQLLEKITSKNNKIKKIQRSIYLNEDISKKFDRYGKKFGKGAKSDLIENFLREALKDF</sequence>
<organism evidence="2 3">
    <name type="scientific">Bacillus cereus</name>
    <dbReference type="NCBI Taxonomy" id="1396"/>
    <lineage>
        <taxon>Bacteria</taxon>
        <taxon>Bacillati</taxon>
        <taxon>Bacillota</taxon>
        <taxon>Bacilli</taxon>
        <taxon>Bacillales</taxon>
        <taxon>Bacillaceae</taxon>
        <taxon>Bacillus</taxon>
        <taxon>Bacillus cereus group</taxon>
    </lineage>
</organism>
<dbReference type="RefSeq" id="WP_098782149.1">
    <property type="nucleotide sequence ID" value="NZ_NULI01000006.1"/>
</dbReference>
<comment type="caution">
    <text evidence="2">The sequence shown here is derived from an EMBL/GenBank/DDBJ whole genome shotgun (WGS) entry which is preliminary data.</text>
</comment>
<gene>
    <name evidence="2" type="ORF">COC69_01135</name>
</gene>
<proteinExistence type="predicted"/>
<evidence type="ECO:0000313" key="3">
    <source>
        <dbReference type="Proteomes" id="UP000224203"/>
    </source>
</evidence>
<dbReference type="AlphaFoldDB" id="A0A9X7GY40"/>
<evidence type="ECO:0000313" key="2">
    <source>
        <dbReference type="EMBL" id="PGS83948.1"/>
    </source>
</evidence>
<feature type="region of interest" description="Disordered" evidence="1">
    <location>
        <begin position="21"/>
        <end position="46"/>
    </location>
</feature>
<dbReference type="EMBL" id="NULI01000006">
    <property type="protein sequence ID" value="PGS83948.1"/>
    <property type="molecule type" value="Genomic_DNA"/>
</dbReference>